<keyword evidence="2" id="KW-1185">Reference proteome</keyword>
<dbReference type="RefSeq" id="WP_090942958.1">
    <property type="nucleotide sequence ID" value="NZ_FOTS01000059.1"/>
</dbReference>
<reference evidence="2" key="1">
    <citation type="submission" date="2016-10" db="EMBL/GenBank/DDBJ databases">
        <authorList>
            <person name="Varghese N."/>
            <person name="Submissions S."/>
        </authorList>
    </citation>
    <scope>NUCLEOTIDE SEQUENCE [LARGE SCALE GENOMIC DNA]</scope>
    <source>
        <strain evidence="2">DSM 13327</strain>
    </source>
</reference>
<sequence length="213" mass="24224">MIINTVATLALYCPRCGKLHMHDISRFDLKNTAGKKLFCSCGQIQASITSVGERQCLLDIPCVLCQRNHVICLDHNRFWHATMDKIYCVQENFELGFIGNRQVISETIDKYKIEFEKMSLGMDIDEYDDYIQNPQVMFETLNKIHDIAEKGKVYCRCGSNAIGAEVLPEGIELECGQCGGYLMIPAQSEKDLAYVEGLDSIEIIPPRRSHRKH</sequence>
<protein>
    <submittedName>
        <fullName evidence="1">Uncharacterized protein</fullName>
    </submittedName>
</protein>
<proteinExistence type="predicted"/>
<dbReference type="OrthoDB" id="1678992at2"/>
<evidence type="ECO:0000313" key="2">
    <source>
        <dbReference type="Proteomes" id="UP000199520"/>
    </source>
</evidence>
<gene>
    <name evidence="1" type="ORF">SAMN04490355_10592</name>
</gene>
<dbReference type="AlphaFoldDB" id="A0A1I4P7C7"/>
<dbReference type="STRING" id="1123291.SAMN04490355_10592"/>
<evidence type="ECO:0000313" key="1">
    <source>
        <dbReference type="EMBL" id="SFM23691.1"/>
    </source>
</evidence>
<dbReference type="EMBL" id="FOTS01000059">
    <property type="protein sequence ID" value="SFM23691.1"/>
    <property type="molecule type" value="Genomic_DNA"/>
</dbReference>
<name>A0A1I4P7C7_9FIRM</name>
<organism evidence="1 2">
    <name type="scientific">Pelosinus propionicus DSM 13327</name>
    <dbReference type="NCBI Taxonomy" id="1123291"/>
    <lineage>
        <taxon>Bacteria</taxon>
        <taxon>Bacillati</taxon>
        <taxon>Bacillota</taxon>
        <taxon>Negativicutes</taxon>
        <taxon>Selenomonadales</taxon>
        <taxon>Sporomusaceae</taxon>
        <taxon>Pelosinus</taxon>
    </lineage>
</organism>
<accession>A0A1I4P7C7</accession>
<dbReference type="Proteomes" id="UP000199520">
    <property type="component" value="Unassembled WGS sequence"/>
</dbReference>